<proteinExistence type="predicted"/>
<evidence type="ECO:0000313" key="3">
    <source>
        <dbReference type="Proteomes" id="UP001500503"/>
    </source>
</evidence>
<evidence type="ECO:0000256" key="1">
    <source>
        <dbReference type="SAM" id="MobiDB-lite"/>
    </source>
</evidence>
<keyword evidence="3" id="KW-1185">Reference proteome</keyword>
<sequence>MCSVYLPAQACPHKPYGCGLAKIDPVPIAMVVSPPEGGYPLSTGSPHGVTSVPGARALRLPGGRDALTGTTYDDGLDTDDPDLHLGE</sequence>
<name>A0ABP8P821_9ACTN</name>
<comment type="caution">
    <text evidence="2">The sequence shown here is derived from an EMBL/GenBank/DDBJ whole genome shotgun (WGS) entry which is preliminary data.</text>
</comment>
<gene>
    <name evidence="2" type="ORF">GCM10023191_001540</name>
</gene>
<organism evidence="2 3">
    <name type="scientific">Actinoallomurus oryzae</name>
    <dbReference type="NCBI Taxonomy" id="502180"/>
    <lineage>
        <taxon>Bacteria</taxon>
        <taxon>Bacillati</taxon>
        <taxon>Actinomycetota</taxon>
        <taxon>Actinomycetes</taxon>
        <taxon>Streptosporangiales</taxon>
        <taxon>Thermomonosporaceae</taxon>
        <taxon>Actinoallomurus</taxon>
    </lineage>
</organism>
<evidence type="ECO:0000313" key="2">
    <source>
        <dbReference type="EMBL" id="GAA4481961.1"/>
    </source>
</evidence>
<dbReference type="EMBL" id="BAABHF010000006">
    <property type="protein sequence ID" value="GAA4481961.1"/>
    <property type="molecule type" value="Genomic_DNA"/>
</dbReference>
<protein>
    <recommendedName>
        <fullName evidence="4">ATP-grasp target RiPP</fullName>
    </recommendedName>
</protein>
<reference evidence="3" key="1">
    <citation type="journal article" date="2019" name="Int. J. Syst. Evol. Microbiol.">
        <title>The Global Catalogue of Microorganisms (GCM) 10K type strain sequencing project: providing services to taxonomists for standard genome sequencing and annotation.</title>
        <authorList>
            <consortium name="The Broad Institute Genomics Platform"/>
            <consortium name="The Broad Institute Genome Sequencing Center for Infectious Disease"/>
            <person name="Wu L."/>
            <person name="Ma J."/>
        </authorList>
    </citation>
    <scope>NUCLEOTIDE SEQUENCE [LARGE SCALE GENOMIC DNA]</scope>
    <source>
        <strain evidence="3">JCM 17933</strain>
    </source>
</reference>
<evidence type="ECO:0008006" key="4">
    <source>
        <dbReference type="Google" id="ProtNLM"/>
    </source>
</evidence>
<accession>A0ABP8P821</accession>
<feature type="region of interest" description="Disordered" evidence="1">
    <location>
        <begin position="57"/>
        <end position="87"/>
    </location>
</feature>
<dbReference type="Proteomes" id="UP001500503">
    <property type="component" value="Unassembled WGS sequence"/>
</dbReference>